<feature type="compositionally biased region" description="Basic and acidic residues" evidence="5">
    <location>
        <begin position="214"/>
        <end position="225"/>
    </location>
</feature>
<name>A0A7J6CPZ4_9TELE</name>
<keyword evidence="4" id="KW-0539">Nucleus</keyword>
<feature type="region of interest" description="Disordered" evidence="5">
    <location>
        <begin position="1"/>
        <end position="20"/>
    </location>
</feature>
<evidence type="ECO:0000256" key="2">
    <source>
        <dbReference type="ARBA" id="ARBA00007855"/>
    </source>
</evidence>
<feature type="compositionally biased region" description="Low complexity" evidence="5">
    <location>
        <begin position="156"/>
        <end position="168"/>
    </location>
</feature>
<evidence type="ECO:0000256" key="5">
    <source>
        <dbReference type="SAM" id="MobiDB-lite"/>
    </source>
</evidence>
<feature type="compositionally biased region" description="Polar residues" evidence="5">
    <location>
        <begin position="183"/>
        <end position="213"/>
    </location>
</feature>
<reference evidence="6 7" key="1">
    <citation type="submission" date="2020-04" db="EMBL/GenBank/DDBJ databases">
        <title>Chromosome-level genome assembly of a cyprinid fish Onychostoma macrolepis by integration of Nanopore Sequencing, Bionano and Hi-C technology.</title>
        <authorList>
            <person name="Wang D."/>
        </authorList>
    </citation>
    <scope>NUCLEOTIDE SEQUENCE [LARGE SCALE GENOMIC DNA]</scope>
    <source>
        <strain evidence="6">SWU-2019</strain>
        <tissue evidence="6">Muscle</tissue>
    </source>
</reference>
<sequence length="233" mass="25623">MRNMASHRTDRTKNPKSNAGDVSKIDLLLHPELLSQEFIQLMLRERKIAVGDEEDRERLTDLYLRHVIPLPQRDLPSSRWGRRMERSRARESSASAHSSSSDSGRKRPLIVFDGSSTNTGSVKLKKSDPSPAPVTTDRLKPPVSSISLTNPIRKLSGTSTNSSSNSSNRIPVSSPGAGPKSPCNHSKTANSSVHSNNTMSKLKRTSPSDGEPNTSKDIKSPDAKKKIQHITWP</sequence>
<protein>
    <recommendedName>
        <fullName evidence="3">Ashwin</fullName>
    </recommendedName>
</protein>
<comment type="similarity">
    <text evidence="2">Belongs to the ashwin family.</text>
</comment>
<dbReference type="EMBL" id="JAAMOB010000009">
    <property type="protein sequence ID" value="KAF4109397.1"/>
    <property type="molecule type" value="Genomic_DNA"/>
</dbReference>
<dbReference type="PANTHER" id="PTHR28359:SF1">
    <property type="entry name" value="ASHWIN"/>
    <property type="match status" value="1"/>
</dbReference>
<dbReference type="GO" id="GO:0072669">
    <property type="term" value="C:tRNA-splicing ligase complex"/>
    <property type="evidence" value="ECO:0007669"/>
    <property type="project" value="InterPro"/>
</dbReference>
<evidence type="ECO:0000256" key="1">
    <source>
        <dbReference type="ARBA" id="ARBA00004123"/>
    </source>
</evidence>
<comment type="subcellular location">
    <subcellularLocation>
        <location evidence="1">Nucleus</location>
    </subcellularLocation>
</comment>
<feature type="compositionally biased region" description="Basic and acidic residues" evidence="5">
    <location>
        <begin position="82"/>
        <end position="91"/>
    </location>
</feature>
<comment type="caution">
    <text evidence="6">The sequence shown here is derived from an EMBL/GenBank/DDBJ whole genome shotgun (WGS) entry which is preliminary data.</text>
</comment>
<proteinExistence type="inferred from homology"/>
<dbReference type="AlphaFoldDB" id="A0A7J6CPZ4"/>
<dbReference type="GO" id="GO:0048598">
    <property type="term" value="P:embryonic morphogenesis"/>
    <property type="evidence" value="ECO:0007669"/>
    <property type="project" value="InterPro"/>
</dbReference>
<dbReference type="PANTHER" id="PTHR28359">
    <property type="entry name" value="ASHWIN"/>
    <property type="match status" value="1"/>
</dbReference>
<evidence type="ECO:0000256" key="4">
    <source>
        <dbReference type="ARBA" id="ARBA00023242"/>
    </source>
</evidence>
<evidence type="ECO:0000313" key="7">
    <source>
        <dbReference type="Proteomes" id="UP000579812"/>
    </source>
</evidence>
<dbReference type="InterPro" id="IPR024887">
    <property type="entry name" value="Ashwin"/>
</dbReference>
<keyword evidence="7" id="KW-1185">Reference proteome</keyword>
<dbReference type="GO" id="GO:0005634">
    <property type="term" value="C:nucleus"/>
    <property type="evidence" value="ECO:0007669"/>
    <property type="project" value="UniProtKB-SubCell"/>
</dbReference>
<dbReference type="Proteomes" id="UP000579812">
    <property type="component" value="Unassembled WGS sequence"/>
</dbReference>
<evidence type="ECO:0000313" key="6">
    <source>
        <dbReference type="EMBL" id="KAF4109397.1"/>
    </source>
</evidence>
<dbReference type="Pfam" id="PF15323">
    <property type="entry name" value="Ashwin"/>
    <property type="match status" value="1"/>
</dbReference>
<organism evidence="6 7">
    <name type="scientific">Onychostoma macrolepis</name>
    <dbReference type="NCBI Taxonomy" id="369639"/>
    <lineage>
        <taxon>Eukaryota</taxon>
        <taxon>Metazoa</taxon>
        <taxon>Chordata</taxon>
        <taxon>Craniata</taxon>
        <taxon>Vertebrata</taxon>
        <taxon>Euteleostomi</taxon>
        <taxon>Actinopterygii</taxon>
        <taxon>Neopterygii</taxon>
        <taxon>Teleostei</taxon>
        <taxon>Ostariophysi</taxon>
        <taxon>Cypriniformes</taxon>
        <taxon>Cyprinidae</taxon>
        <taxon>Acrossocheilinae</taxon>
        <taxon>Onychostoma</taxon>
    </lineage>
</organism>
<evidence type="ECO:0000256" key="3">
    <source>
        <dbReference type="ARBA" id="ARBA00015134"/>
    </source>
</evidence>
<accession>A0A7J6CPZ4</accession>
<feature type="region of interest" description="Disordered" evidence="5">
    <location>
        <begin position="73"/>
        <end position="233"/>
    </location>
</feature>
<feature type="compositionally biased region" description="Low complexity" evidence="5">
    <location>
        <begin position="92"/>
        <end position="102"/>
    </location>
</feature>
<gene>
    <name evidence="6" type="ORF">G5714_010470</name>
</gene>
<dbReference type="OrthoDB" id="10071059at2759"/>